<organism evidence="1 2">
    <name type="scientific">Peronosclerospora sorghi</name>
    <dbReference type="NCBI Taxonomy" id="230839"/>
    <lineage>
        <taxon>Eukaryota</taxon>
        <taxon>Sar</taxon>
        <taxon>Stramenopiles</taxon>
        <taxon>Oomycota</taxon>
        <taxon>Peronosporomycetes</taxon>
        <taxon>Peronosporales</taxon>
        <taxon>Peronosporaceae</taxon>
        <taxon>Peronosclerospora</taxon>
    </lineage>
</organism>
<accession>A0ACC0WQU3</accession>
<evidence type="ECO:0000313" key="1">
    <source>
        <dbReference type="EMBL" id="KAI9921249.1"/>
    </source>
</evidence>
<gene>
    <name evidence="1" type="ORF">PsorP6_001820</name>
</gene>
<reference evidence="1 2" key="1">
    <citation type="journal article" date="2022" name="bioRxiv">
        <title>The genome of the oomycete Peronosclerospora sorghi, a cosmopolitan pathogen of maize and sorghum, is inflated with dispersed pseudogenes.</title>
        <authorList>
            <person name="Fletcher K."/>
            <person name="Martin F."/>
            <person name="Isakeit T."/>
            <person name="Cavanaugh K."/>
            <person name="Magill C."/>
            <person name="Michelmore R."/>
        </authorList>
    </citation>
    <scope>NUCLEOTIDE SEQUENCE [LARGE SCALE GENOMIC DNA]</scope>
    <source>
        <strain evidence="1">P6</strain>
    </source>
</reference>
<dbReference type="EMBL" id="CM047580">
    <property type="protein sequence ID" value="KAI9921249.1"/>
    <property type="molecule type" value="Genomic_DNA"/>
</dbReference>
<proteinExistence type="predicted"/>
<name>A0ACC0WQU3_9STRA</name>
<dbReference type="Proteomes" id="UP001163321">
    <property type="component" value="Chromosome 1"/>
</dbReference>
<sequence length="171" mass="19094">MRLPLSILVLAAALVATTGRASASSESKLTKADKKENEERTGLTLDMVEANLRASEGFPYEDVTTFADGYIDANVQKILGLQHLPDLRSRIRFEKEVDPDIAAYLLLLKVKEKGGENAIRETAKMLDTVIQVRRRPKTLPSTYKTASFTCGKLALTRDRRPKNSFVRMLEP</sequence>
<keyword evidence="2" id="KW-1185">Reference proteome</keyword>
<protein>
    <submittedName>
        <fullName evidence="1">Uncharacterized protein</fullName>
    </submittedName>
</protein>
<evidence type="ECO:0000313" key="2">
    <source>
        <dbReference type="Proteomes" id="UP001163321"/>
    </source>
</evidence>
<comment type="caution">
    <text evidence="1">The sequence shown here is derived from an EMBL/GenBank/DDBJ whole genome shotgun (WGS) entry which is preliminary data.</text>
</comment>